<dbReference type="KEGG" id="cat:CA2559_09383"/>
<dbReference type="Proteomes" id="UP000002297">
    <property type="component" value="Chromosome"/>
</dbReference>
<dbReference type="GeneID" id="89453621"/>
<dbReference type="InterPro" id="IPR016181">
    <property type="entry name" value="Acyl_CoA_acyltransferase"/>
</dbReference>
<organism evidence="1 2">
    <name type="scientific">Croceibacter atlanticus (strain ATCC BAA-628 / JCM 21780 / CIP 108009 / IAM 15332 / KCTC 12090 / HTCC2559)</name>
    <dbReference type="NCBI Taxonomy" id="216432"/>
    <lineage>
        <taxon>Bacteria</taxon>
        <taxon>Pseudomonadati</taxon>
        <taxon>Bacteroidota</taxon>
        <taxon>Flavobacteriia</taxon>
        <taxon>Flavobacteriales</taxon>
        <taxon>Flavobacteriaceae</taxon>
        <taxon>Croceibacter</taxon>
    </lineage>
</organism>
<dbReference type="AlphaFoldDB" id="A3U8U9"/>
<sequence>MEYHKDRFEDYSLMVFEDEALVAVLPAHKTDYALYSHNGLTYGGLVLSPKVKLPNVLEILKTILKYLEDNSIETLELKPLPKIYESKFTGDLDYALFLVNAKLEKREAASVINLQKPFKIQSNRKEGVKKARAHQLEIKEEINFNRFWESILIPTLRTQFDVNPVHSLNEITTLANNFPQHIKQFNVYHDNTIIAGATIFETDVVAHTQYIASNEDRQAFGSLDFLFDYLINERYSDKSYFSFGTSNANNGKTLNKGLNYWKECFGARTVVHDTYSINTKNHKLITQSLL</sequence>
<evidence type="ECO:0008006" key="3">
    <source>
        <dbReference type="Google" id="ProtNLM"/>
    </source>
</evidence>
<dbReference type="eggNOG" id="COG3146">
    <property type="taxonomic scope" value="Bacteria"/>
</dbReference>
<dbReference type="EMBL" id="CP002046">
    <property type="protein sequence ID" value="EAP86235.1"/>
    <property type="molecule type" value="Genomic_DNA"/>
</dbReference>
<accession>A3U8U9</accession>
<keyword evidence="2" id="KW-1185">Reference proteome</keyword>
<dbReference type="SUPFAM" id="SSF55729">
    <property type="entry name" value="Acyl-CoA N-acyltransferases (Nat)"/>
    <property type="match status" value="1"/>
</dbReference>
<name>A3U8U9_CROAH</name>
<proteinExistence type="predicted"/>
<protein>
    <recommendedName>
        <fullName evidence="3">BioF2-like acetyltransferase domain-containing protein</fullName>
    </recommendedName>
</protein>
<gene>
    <name evidence="1" type="ordered locus">CA2559_09383</name>
</gene>
<dbReference type="Gene3D" id="3.40.630.30">
    <property type="match status" value="1"/>
</dbReference>
<reference evidence="1 2" key="1">
    <citation type="journal article" date="2010" name="J. Bacteriol.">
        <title>The complete genome sequence of Croceibacter atlanticus HTCC2559T.</title>
        <authorList>
            <person name="Oh H.M."/>
            <person name="Kang I."/>
            <person name="Ferriera S."/>
            <person name="Giovannoni S.J."/>
            <person name="Cho J.C."/>
        </authorList>
    </citation>
    <scope>NUCLEOTIDE SEQUENCE [LARGE SCALE GENOMIC DNA]</scope>
    <source>
        <strain evidence="2">ATCC BAA-628 / HTCC2559 / KCTC 12090</strain>
    </source>
</reference>
<dbReference type="STRING" id="216432.CA2559_09383"/>
<dbReference type="RefSeq" id="WP_013187620.1">
    <property type="nucleotide sequence ID" value="NC_014230.1"/>
</dbReference>
<evidence type="ECO:0000313" key="1">
    <source>
        <dbReference type="EMBL" id="EAP86235.1"/>
    </source>
</evidence>
<evidence type="ECO:0000313" key="2">
    <source>
        <dbReference type="Proteomes" id="UP000002297"/>
    </source>
</evidence>
<dbReference type="HOGENOM" id="CLU_073603_0_0_10"/>